<feature type="transmembrane region" description="Helical" evidence="6">
    <location>
        <begin position="349"/>
        <end position="367"/>
    </location>
</feature>
<keyword evidence="5 6" id="KW-0472">Membrane</keyword>
<dbReference type="PANTHER" id="PTHR10283:SF92">
    <property type="entry name" value="LOW-AFFINITY PHOSPHATE TRANSPORTER PHO91"/>
    <property type="match status" value="1"/>
</dbReference>
<keyword evidence="2" id="KW-0813">Transport</keyword>
<dbReference type="GO" id="GO:0005315">
    <property type="term" value="F:phosphate transmembrane transporter activity"/>
    <property type="evidence" value="ECO:0007669"/>
    <property type="project" value="TreeGrafter"/>
</dbReference>
<dbReference type="InterPro" id="IPR004680">
    <property type="entry name" value="Cit_transptr-like_dom"/>
</dbReference>
<dbReference type="OrthoDB" id="536376at2759"/>
<accession>A0A0D2MIS1</accession>
<evidence type="ECO:0000256" key="4">
    <source>
        <dbReference type="ARBA" id="ARBA00022989"/>
    </source>
</evidence>
<dbReference type="Pfam" id="PF03600">
    <property type="entry name" value="CitMHS"/>
    <property type="match status" value="1"/>
</dbReference>
<feature type="transmembrane region" description="Helical" evidence="6">
    <location>
        <begin position="319"/>
        <end position="337"/>
    </location>
</feature>
<feature type="transmembrane region" description="Helical" evidence="6">
    <location>
        <begin position="145"/>
        <end position="166"/>
    </location>
</feature>
<feature type="transmembrane region" description="Helical" evidence="6">
    <location>
        <begin position="58"/>
        <end position="80"/>
    </location>
</feature>
<name>A0A0D2MIS1_9CHLO</name>
<keyword evidence="3 6" id="KW-0812">Transmembrane</keyword>
<keyword evidence="9" id="KW-1185">Reference proteome</keyword>
<feature type="transmembrane region" description="Helical" evidence="6">
    <location>
        <begin position="412"/>
        <end position="445"/>
    </location>
</feature>
<feature type="transmembrane region" description="Helical" evidence="6">
    <location>
        <begin position="230"/>
        <end position="252"/>
    </location>
</feature>
<keyword evidence="4 6" id="KW-1133">Transmembrane helix</keyword>
<dbReference type="GeneID" id="25730481"/>
<evidence type="ECO:0000256" key="3">
    <source>
        <dbReference type="ARBA" id="ARBA00022692"/>
    </source>
</evidence>
<organism evidence="8 9">
    <name type="scientific">Monoraphidium neglectum</name>
    <dbReference type="NCBI Taxonomy" id="145388"/>
    <lineage>
        <taxon>Eukaryota</taxon>
        <taxon>Viridiplantae</taxon>
        <taxon>Chlorophyta</taxon>
        <taxon>core chlorophytes</taxon>
        <taxon>Chlorophyceae</taxon>
        <taxon>CS clade</taxon>
        <taxon>Sphaeropleales</taxon>
        <taxon>Selenastraceae</taxon>
        <taxon>Monoraphidium</taxon>
    </lineage>
</organism>
<reference evidence="8 9" key="1">
    <citation type="journal article" date="2013" name="BMC Genomics">
        <title>Reconstruction of the lipid metabolism for the microalga Monoraphidium neglectum from its genome sequence reveals characteristics suitable for biofuel production.</title>
        <authorList>
            <person name="Bogen C."/>
            <person name="Al-Dilaimi A."/>
            <person name="Albersmeier A."/>
            <person name="Wichmann J."/>
            <person name="Grundmann M."/>
            <person name="Rupp O."/>
            <person name="Lauersen K.J."/>
            <person name="Blifernez-Klassen O."/>
            <person name="Kalinowski J."/>
            <person name="Goesmann A."/>
            <person name="Mussgnug J.H."/>
            <person name="Kruse O."/>
        </authorList>
    </citation>
    <scope>NUCLEOTIDE SEQUENCE [LARGE SCALE GENOMIC DNA]</scope>
    <source>
        <strain evidence="8 9">SAG 48.87</strain>
    </source>
</reference>
<evidence type="ECO:0000256" key="6">
    <source>
        <dbReference type="SAM" id="Phobius"/>
    </source>
</evidence>
<feature type="transmembrane region" description="Helical" evidence="6">
    <location>
        <begin position="504"/>
        <end position="524"/>
    </location>
</feature>
<gene>
    <name evidence="8" type="ORF">MNEG_13057</name>
</gene>
<feature type="domain" description="Citrate transporter-like" evidence="7">
    <location>
        <begin position="98"/>
        <end position="454"/>
    </location>
</feature>
<dbReference type="RefSeq" id="XP_013893925.1">
    <property type="nucleotide sequence ID" value="XM_014038471.1"/>
</dbReference>
<protein>
    <recommendedName>
        <fullName evidence="7">Citrate transporter-like domain-containing protein</fullName>
    </recommendedName>
</protein>
<evidence type="ECO:0000259" key="7">
    <source>
        <dbReference type="Pfam" id="PF03600"/>
    </source>
</evidence>
<dbReference type="EMBL" id="KK103817">
    <property type="protein sequence ID" value="KIY94905.1"/>
    <property type="molecule type" value="Genomic_DNA"/>
</dbReference>
<dbReference type="GO" id="GO:0005886">
    <property type="term" value="C:plasma membrane"/>
    <property type="evidence" value="ECO:0007669"/>
    <property type="project" value="TreeGrafter"/>
</dbReference>
<dbReference type="KEGG" id="mng:MNEG_13057"/>
<sequence>MDKAERELRSELREEVGFERNTVWRDMVAMERRTGAVVRQDTHGITDDTIREPWVKRYWQPMTLTVSLIALVTLLLVPIFEDEPEKQNCLALLVFASLLWCTEALPLFVTSMIVPLLVVVLRVLVDRTVSPPERLSPEKAAPAVFHIMFGQVIMLLLGGFAIAAALSKHFIAKQLAVAILSRVGRRPRDVLLANMLVATFASMWISNVAAPVLCFSLVQPILRTLPPTHPFAKALVIGIALASNLGGMTSPISSPQNIFAIERMSIGGDPPSWLTWFAVALPVAFFGNVLCWGLILIVYKPGLKIKEVRPLKPPEDPLSATQIYVVVVSLATVALWCCNNLLSHITGEMGVLAILPLVAFFGFGVLSKDDFNGFLWNVVMLAMGGLALGEAVKSSGLLLTIAQAIQSMVDGLDLWSVLAIFCALVLMATTFISHTVGAMVILPIVQSVGQQMPGHHDKLLVMGAALMCSGAMGLPVSGFPNMNAVALEDPTGVNYVDTVDFLKVGVPGSVMVYWLIVSVGYVLMRAVGY</sequence>
<evidence type="ECO:0000313" key="8">
    <source>
        <dbReference type="EMBL" id="KIY94905.1"/>
    </source>
</evidence>
<dbReference type="GO" id="GO:0006817">
    <property type="term" value="P:phosphate ion transport"/>
    <property type="evidence" value="ECO:0007669"/>
    <property type="project" value="TreeGrafter"/>
</dbReference>
<dbReference type="GO" id="GO:0006797">
    <property type="term" value="P:polyphosphate metabolic process"/>
    <property type="evidence" value="ECO:0007669"/>
    <property type="project" value="TreeGrafter"/>
</dbReference>
<evidence type="ECO:0000256" key="1">
    <source>
        <dbReference type="ARBA" id="ARBA00004141"/>
    </source>
</evidence>
<dbReference type="Proteomes" id="UP000054498">
    <property type="component" value="Unassembled WGS sequence"/>
</dbReference>
<dbReference type="PANTHER" id="PTHR10283">
    <property type="entry name" value="SOLUTE CARRIER FAMILY 13 MEMBER"/>
    <property type="match status" value="1"/>
</dbReference>
<dbReference type="CDD" id="cd01115">
    <property type="entry name" value="SLC13_permease"/>
    <property type="match status" value="1"/>
</dbReference>
<feature type="transmembrane region" description="Helical" evidence="6">
    <location>
        <begin position="92"/>
        <end position="125"/>
    </location>
</feature>
<evidence type="ECO:0000256" key="2">
    <source>
        <dbReference type="ARBA" id="ARBA00022448"/>
    </source>
</evidence>
<feature type="transmembrane region" description="Helical" evidence="6">
    <location>
        <begin position="373"/>
        <end position="392"/>
    </location>
</feature>
<feature type="transmembrane region" description="Helical" evidence="6">
    <location>
        <begin position="191"/>
        <end position="218"/>
    </location>
</feature>
<comment type="subcellular location">
    <subcellularLocation>
        <location evidence="1">Membrane</location>
        <topology evidence="1">Multi-pass membrane protein</topology>
    </subcellularLocation>
</comment>
<evidence type="ECO:0000313" key="9">
    <source>
        <dbReference type="Proteomes" id="UP000054498"/>
    </source>
</evidence>
<dbReference type="AlphaFoldDB" id="A0A0D2MIS1"/>
<feature type="transmembrane region" description="Helical" evidence="6">
    <location>
        <begin position="273"/>
        <end position="299"/>
    </location>
</feature>
<proteinExistence type="predicted"/>
<dbReference type="STRING" id="145388.A0A0D2MIS1"/>
<evidence type="ECO:0000256" key="5">
    <source>
        <dbReference type="ARBA" id="ARBA00023136"/>
    </source>
</evidence>